<evidence type="ECO:0000313" key="3">
    <source>
        <dbReference type="Proteomes" id="UP001428817"/>
    </source>
</evidence>
<evidence type="ECO:0000313" key="2">
    <source>
        <dbReference type="EMBL" id="GAA5170262.1"/>
    </source>
</evidence>
<dbReference type="Pfam" id="PF11209">
    <property type="entry name" value="LmeA"/>
    <property type="match status" value="1"/>
</dbReference>
<name>A0ABP9R108_9PSEU</name>
<keyword evidence="1" id="KW-0732">Signal</keyword>
<feature type="signal peptide" evidence="1">
    <location>
        <begin position="1"/>
        <end position="19"/>
    </location>
</feature>
<reference evidence="3" key="1">
    <citation type="journal article" date="2019" name="Int. J. Syst. Evol. Microbiol.">
        <title>The Global Catalogue of Microorganisms (GCM) 10K type strain sequencing project: providing services to taxonomists for standard genome sequencing and annotation.</title>
        <authorList>
            <consortium name="The Broad Institute Genomics Platform"/>
            <consortium name="The Broad Institute Genome Sequencing Center for Infectious Disease"/>
            <person name="Wu L."/>
            <person name="Ma J."/>
        </authorList>
    </citation>
    <scope>NUCLEOTIDE SEQUENCE [LARGE SCALE GENOMIC DNA]</scope>
    <source>
        <strain evidence="3">JCM 18303</strain>
    </source>
</reference>
<gene>
    <name evidence="2" type="ORF">GCM10023321_67150</name>
</gene>
<dbReference type="EMBL" id="BAABJP010000043">
    <property type="protein sequence ID" value="GAA5170262.1"/>
    <property type="molecule type" value="Genomic_DNA"/>
</dbReference>
<proteinExistence type="predicted"/>
<evidence type="ECO:0000256" key="1">
    <source>
        <dbReference type="SAM" id="SignalP"/>
    </source>
</evidence>
<dbReference type="InterPro" id="IPR021373">
    <property type="entry name" value="DUF2993"/>
</dbReference>
<sequence length="264" mass="27801">MIGLVAAIVLLVAVDYAAAATAEYQVSSRLRQQLALPDDPAVKINGFPFLTQALGGDYQRVEVSADRLTVGQMNNVGVRAQLYHVRLPLGEVLSGTLRSIHIDDLQGTVQVTDEDLRRQLRGVTKLKVQPVDPGALDAALANSKDAMPGSSVTGITPDQAVRLVATTDVLGQKTEVSVIAVLQLAGRQIQISPRDIRLGSGPAATRLPDTVQASLRRMFTLQIDPGELPFDVTPTTLRAVDTAIQVSGVAHNVTVAAGGGTGDS</sequence>
<accession>A0ABP9R108</accession>
<keyword evidence="3" id="KW-1185">Reference proteome</keyword>
<feature type="chain" id="PRO_5046695740" evidence="1">
    <location>
        <begin position="20"/>
        <end position="264"/>
    </location>
</feature>
<comment type="caution">
    <text evidence="2">The sequence shown here is derived from an EMBL/GenBank/DDBJ whole genome shotgun (WGS) entry which is preliminary data.</text>
</comment>
<organism evidence="2 3">
    <name type="scientific">Pseudonocardia eucalypti</name>
    <dbReference type="NCBI Taxonomy" id="648755"/>
    <lineage>
        <taxon>Bacteria</taxon>
        <taxon>Bacillati</taxon>
        <taxon>Actinomycetota</taxon>
        <taxon>Actinomycetes</taxon>
        <taxon>Pseudonocardiales</taxon>
        <taxon>Pseudonocardiaceae</taxon>
        <taxon>Pseudonocardia</taxon>
    </lineage>
</organism>
<protein>
    <submittedName>
        <fullName evidence="2">DUF2993 domain-containing protein</fullName>
    </submittedName>
</protein>
<dbReference type="Proteomes" id="UP001428817">
    <property type="component" value="Unassembled WGS sequence"/>
</dbReference>